<protein>
    <submittedName>
        <fullName evidence="2">Peroxiredoxin</fullName>
        <ecNumber evidence="2">1.11.1.15</ecNumber>
    </submittedName>
</protein>
<evidence type="ECO:0000256" key="1">
    <source>
        <dbReference type="ARBA" id="ARBA00007378"/>
    </source>
</evidence>
<dbReference type="Pfam" id="PF02566">
    <property type="entry name" value="OsmC"/>
    <property type="match status" value="1"/>
</dbReference>
<dbReference type="GO" id="GO:0006979">
    <property type="term" value="P:response to oxidative stress"/>
    <property type="evidence" value="ECO:0007669"/>
    <property type="project" value="InterPro"/>
</dbReference>
<dbReference type="AlphaFoldDB" id="A0A653IGL3"/>
<dbReference type="InterPro" id="IPR036102">
    <property type="entry name" value="OsmC/Ohrsf"/>
</dbReference>
<dbReference type="Gene3D" id="2.20.25.10">
    <property type="match status" value="1"/>
</dbReference>
<dbReference type="NCBIfam" id="TIGR03561">
    <property type="entry name" value="organ_hyd_perox"/>
    <property type="match status" value="1"/>
</dbReference>
<keyword evidence="2" id="KW-0575">Peroxidase</keyword>
<keyword evidence="2" id="KW-0560">Oxidoreductase</keyword>
<dbReference type="InterPro" id="IPR015946">
    <property type="entry name" value="KH_dom-like_a/b"/>
</dbReference>
<proteinExistence type="inferred from homology"/>
<dbReference type="Proteomes" id="UP000439752">
    <property type="component" value="Unassembled WGS sequence"/>
</dbReference>
<dbReference type="PANTHER" id="PTHR33797:SF2">
    <property type="entry name" value="ORGANIC HYDROPEROXIDE RESISTANCE PROTEIN-LIKE"/>
    <property type="match status" value="1"/>
</dbReference>
<dbReference type="InterPro" id="IPR019953">
    <property type="entry name" value="OHR"/>
</dbReference>
<dbReference type="RefSeq" id="WP_029332664.1">
    <property type="nucleotide sequence ID" value="NZ_LR732312.1"/>
</dbReference>
<comment type="similarity">
    <text evidence="1">Belongs to the OsmC/Ohr family.</text>
</comment>
<dbReference type="EC" id="1.11.1.15" evidence="2"/>
<organism evidence="2 3">
    <name type="scientific">Exiguobacterium oxidotolerans</name>
    <dbReference type="NCBI Taxonomy" id="223958"/>
    <lineage>
        <taxon>Bacteria</taxon>
        <taxon>Bacillati</taxon>
        <taxon>Bacillota</taxon>
        <taxon>Bacilli</taxon>
        <taxon>Bacillales</taxon>
        <taxon>Bacillales Family XII. Incertae Sedis</taxon>
        <taxon>Exiguobacterium</taxon>
    </lineage>
</organism>
<dbReference type="PANTHER" id="PTHR33797">
    <property type="entry name" value="ORGANIC HYDROPEROXIDE RESISTANCE PROTEIN-LIKE"/>
    <property type="match status" value="1"/>
</dbReference>
<accession>A0A653IGL3</accession>
<dbReference type="GO" id="GO:0004601">
    <property type="term" value="F:peroxidase activity"/>
    <property type="evidence" value="ECO:0007669"/>
    <property type="project" value="UniProtKB-KW"/>
</dbReference>
<dbReference type="Gene3D" id="3.30.300.20">
    <property type="match status" value="1"/>
</dbReference>
<gene>
    <name evidence="2" type="primary">ohrA</name>
    <name evidence="2" type="ORF">EXIGUO9Y_370051</name>
</gene>
<reference evidence="2 3" key="1">
    <citation type="submission" date="2019-10" db="EMBL/GenBank/DDBJ databases">
        <authorList>
            <person name="Karimi E."/>
        </authorList>
    </citation>
    <scope>NUCLEOTIDE SEQUENCE [LARGE SCALE GENOMIC DNA]</scope>
    <source>
        <strain evidence="2">Exiguobacterium sp. 9Y</strain>
    </source>
</reference>
<sequence>MTKTILTSRAAAVGGRDGKVSSDDNVINLDLVMPGTKGKEDIPTSNPEQLFAAGYAACFDGAYNLMARQAKKRVETRTNSEVSLLQDEADNGVKIAAKLVVEVVGVSQEEAEELLEKAHGFCPYSKATRGNIDVDLSVKVVDALSE</sequence>
<keyword evidence="3" id="KW-1185">Reference proteome</keyword>
<dbReference type="InterPro" id="IPR003718">
    <property type="entry name" value="OsmC/Ohr_fam"/>
</dbReference>
<evidence type="ECO:0000313" key="3">
    <source>
        <dbReference type="Proteomes" id="UP000439752"/>
    </source>
</evidence>
<dbReference type="EMBL" id="CABWKQ010000031">
    <property type="protein sequence ID" value="VWX38179.1"/>
    <property type="molecule type" value="Genomic_DNA"/>
</dbReference>
<dbReference type="SUPFAM" id="SSF82784">
    <property type="entry name" value="OsmC-like"/>
    <property type="match status" value="1"/>
</dbReference>
<evidence type="ECO:0000313" key="2">
    <source>
        <dbReference type="EMBL" id="VWX38179.1"/>
    </source>
</evidence>
<name>A0A653IGL3_9BACL</name>